<evidence type="ECO:0000313" key="6">
    <source>
        <dbReference type="Proteomes" id="UP000016412"/>
    </source>
</evidence>
<evidence type="ECO:0000259" key="3">
    <source>
        <dbReference type="Pfam" id="PF04773"/>
    </source>
</evidence>
<dbReference type="Proteomes" id="UP000016412">
    <property type="component" value="Unassembled WGS sequence"/>
</dbReference>
<feature type="region of interest" description="Disordered" evidence="1">
    <location>
        <begin position="230"/>
        <end position="251"/>
    </location>
</feature>
<evidence type="ECO:0000313" key="4">
    <source>
        <dbReference type="EMBL" id="ERF59364.1"/>
    </source>
</evidence>
<evidence type="ECO:0000313" key="5">
    <source>
        <dbReference type="EMBL" id="ERJ99775.1"/>
    </source>
</evidence>
<dbReference type="Pfam" id="PF04773">
    <property type="entry name" value="FecR"/>
    <property type="match status" value="1"/>
</dbReference>
<dbReference type="Proteomes" id="UP000016646">
    <property type="component" value="Unassembled WGS sequence"/>
</dbReference>
<feature type="domain" description="FecR protein" evidence="3">
    <location>
        <begin position="61"/>
        <end position="154"/>
    </location>
</feature>
<dbReference type="AlphaFoldDB" id="U1GRS1"/>
<evidence type="ECO:0000256" key="2">
    <source>
        <dbReference type="SAM" id="SignalP"/>
    </source>
</evidence>
<feature type="signal peptide" evidence="2">
    <location>
        <begin position="1"/>
        <end position="26"/>
    </location>
</feature>
<organism evidence="4 6">
    <name type="scientific">Treponema socranskii subsp. socranskii VPI DR56BR1116 = ATCC 35536</name>
    <dbReference type="NCBI Taxonomy" id="1125725"/>
    <lineage>
        <taxon>Bacteria</taxon>
        <taxon>Pseudomonadati</taxon>
        <taxon>Spirochaetota</taxon>
        <taxon>Spirochaetia</taxon>
        <taxon>Spirochaetales</taxon>
        <taxon>Treponemataceae</taxon>
        <taxon>Treponema</taxon>
    </lineage>
</organism>
<dbReference type="RefSeq" id="WP_021331679.1">
    <property type="nucleotide sequence ID" value="NZ_AUZJ01000073.1"/>
</dbReference>
<dbReference type="OrthoDB" id="368636at2"/>
<dbReference type="eggNOG" id="COG4254">
    <property type="taxonomic scope" value="Bacteria"/>
</dbReference>
<dbReference type="PATRIC" id="fig|1125725.3.peg.2691"/>
<accession>U1GRS1</accession>
<gene>
    <name evidence="5" type="ORF">HMPREF0860_1744</name>
    <name evidence="4" type="ORF">HMPREF1325_0361</name>
</gene>
<keyword evidence="2" id="KW-0732">Signal</keyword>
<proteinExistence type="predicted"/>
<dbReference type="STRING" id="1125725.HMPREF1325_0361"/>
<feature type="chain" id="PRO_5004612024" evidence="2">
    <location>
        <begin position="27"/>
        <end position="268"/>
    </location>
</feature>
<dbReference type="EMBL" id="AVQI01000074">
    <property type="protein sequence ID" value="ERJ99775.1"/>
    <property type="molecule type" value="Genomic_DNA"/>
</dbReference>
<dbReference type="EMBL" id="AUZJ01000073">
    <property type="protein sequence ID" value="ERF59364.1"/>
    <property type="molecule type" value="Genomic_DNA"/>
</dbReference>
<protein>
    <submittedName>
        <fullName evidence="4">Sigma factor regulatory protein, FecR/PupR family</fullName>
    </submittedName>
</protein>
<keyword evidence="7" id="KW-1185">Reference proteome</keyword>
<feature type="compositionally biased region" description="Polar residues" evidence="1">
    <location>
        <begin position="230"/>
        <end position="244"/>
    </location>
</feature>
<evidence type="ECO:0000313" key="7">
    <source>
        <dbReference type="Proteomes" id="UP000016646"/>
    </source>
</evidence>
<evidence type="ECO:0000256" key="1">
    <source>
        <dbReference type="SAM" id="MobiDB-lite"/>
    </source>
</evidence>
<name>U1GRS1_TRESO</name>
<sequence>MNFAAAIKKSVCAALAAFCVALPLCAASATVVSAEGKVEVERGGTWVPLSANDTVSEGEIISTGFKSKAMLRYQGSVLHLGALTRVTLEKLAASEQNDTVAIYLNTGAVKSTVQRTENRRVNYTVRNPVAVASVRGTEFDFSGDGSIACTEGAVVVYSGRLYNASAVSEAPAEGESNAATRATDIAPAAPTGAVVVLQGQAVAFSSDGMSATPAQSAAAAASQVAATVNTPAETERVSTGTPSARTAAAGESIPGNVGTIKVSVSFSD</sequence>
<dbReference type="PANTHER" id="PTHR38731">
    <property type="entry name" value="LIPL45-RELATED LIPOPROTEIN-RELATED"/>
    <property type="match status" value="1"/>
</dbReference>
<reference evidence="6 7" key="1">
    <citation type="submission" date="2013-08" db="EMBL/GenBank/DDBJ databases">
        <authorList>
            <person name="Durkin A.S."/>
            <person name="Haft D.R."/>
            <person name="McCorrison J."/>
            <person name="Torralba M."/>
            <person name="Gillis M."/>
            <person name="Haft D.H."/>
            <person name="Methe B."/>
            <person name="Sutton G."/>
            <person name="Nelson K.E."/>
        </authorList>
    </citation>
    <scope>NUCLEOTIDE SEQUENCE [LARGE SCALE GENOMIC DNA]</scope>
    <source>
        <strain evidence="5 7">ATCC 35536</strain>
        <strain evidence="4 6">VPI DR56BR1116</strain>
    </source>
</reference>
<comment type="caution">
    <text evidence="4">The sequence shown here is derived from an EMBL/GenBank/DDBJ whole genome shotgun (WGS) entry which is preliminary data.</text>
</comment>
<dbReference type="InterPro" id="IPR006860">
    <property type="entry name" value="FecR"/>
</dbReference>